<proteinExistence type="predicted"/>
<dbReference type="Pfam" id="PF00561">
    <property type="entry name" value="Abhydrolase_1"/>
    <property type="match status" value="1"/>
</dbReference>
<gene>
    <name evidence="3" type="ORF">P8192_09915</name>
</gene>
<dbReference type="Gene3D" id="3.40.50.1820">
    <property type="entry name" value="alpha/beta hydrolase"/>
    <property type="match status" value="1"/>
</dbReference>
<feature type="domain" description="AB hydrolase-1" evidence="2">
    <location>
        <begin position="21"/>
        <end position="260"/>
    </location>
</feature>
<organism evidence="3 4">
    <name type="scientific">Citricoccus muralis</name>
    <dbReference type="NCBI Taxonomy" id="169134"/>
    <lineage>
        <taxon>Bacteria</taxon>
        <taxon>Bacillati</taxon>
        <taxon>Actinomycetota</taxon>
        <taxon>Actinomycetes</taxon>
        <taxon>Micrococcales</taxon>
        <taxon>Micrococcaceae</taxon>
        <taxon>Citricoccus</taxon>
    </lineage>
</organism>
<dbReference type="RefSeq" id="WP_278156673.1">
    <property type="nucleotide sequence ID" value="NZ_CP121252.1"/>
</dbReference>
<reference evidence="3 4" key="1">
    <citation type="submission" date="2023-04" db="EMBL/GenBank/DDBJ databases">
        <title>Funneling lignin-derived compounds into biodiesel using alkali-halophilic Citricoccus sp. P2.</title>
        <authorList>
            <person name="Luo C.-B."/>
        </authorList>
    </citation>
    <scope>NUCLEOTIDE SEQUENCE [LARGE SCALE GENOMIC DNA]</scope>
    <source>
        <strain evidence="3 4">P2</strain>
    </source>
</reference>
<dbReference type="Proteomes" id="UP001219037">
    <property type="component" value="Chromosome"/>
</dbReference>
<evidence type="ECO:0000259" key="2">
    <source>
        <dbReference type="Pfam" id="PF00561"/>
    </source>
</evidence>
<sequence>MAERMQQTLNSTVVGEGPESMVFLHGLMGRGKNFTTAAKDLADVATSLLVDLPNHGASPWTQDFSYVEMADAVAEHLRTEFADRDPEGKVTLLGHSLGGKVAMVLALGHPELIRRLIIEDISPVSVSSFSEFEHLLGSLLSVDLDQLQRRSDADVQLTDKIRSPTVRGFLLQNLRSKRTEDGTTAFDWEPNLRLLYDSLDTIGGFPELDVAPYPGPVLWLGGERSPYITDEAVEPMRALFPKVRRMTIRDAGHWLHSEKPAEFAAALRFFLTQN</sequence>
<dbReference type="GO" id="GO:0016787">
    <property type="term" value="F:hydrolase activity"/>
    <property type="evidence" value="ECO:0007669"/>
    <property type="project" value="UniProtKB-KW"/>
</dbReference>
<name>A0ABY8H3K2_9MICC</name>
<dbReference type="EMBL" id="CP121252">
    <property type="protein sequence ID" value="WFP15713.1"/>
    <property type="molecule type" value="Genomic_DNA"/>
</dbReference>
<dbReference type="InterPro" id="IPR000073">
    <property type="entry name" value="AB_hydrolase_1"/>
</dbReference>
<keyword evidence="4" id="KW-1185">Reference proteome</keyword>
<keyword evidence="1 3" id="KW-0378">Hydrolase</keyword>
<evidence type="ECO:0000313" key="3">
    <source>
        <dbReference type="EMBL" id="WFP15713.1"/>
    </source>
</evidence>
<accession>A0ABY8H3K2</accession>
<dbReference type="SUPFAM" id="SSF53474">
    <property type="entry name" value="alpha/beta-Hydrolases"/>
    <property type="match status" value="1"/>
</dbReference>
<evidence type="ECO:0000313" key="4">
    <source>
        <dbReference type="Proteomes" id="UP001219037"/>
    </source>
</evidence>
<dbReference type="PANTHER" id="PTHR46118:SF4">
    <property type="entry name" value="PROTEIN ABHD11"/>
    <property type="match status" value="1"/>
</dbReference>
<evidence type="ECO:0000256" key="1">
    <source>
        <dbReference type="ARBA" id="ARBA00022801"/>
    </source>
</evidence>
<dbReference type="PANTHER" id="PTHR46118">
    <property type="entry name" value="PROTEIN ABHD11"/>
    <property type="match status" value="1"/>
</dbReference>
<protein>
    <submittedName>
        <fullName evidence="3">Alpha/beta fold hydrolase</fullName>
    </submittedName>
</protein>
<dbReference type="InterPro" id="IPR029058">
    <property type="entry name" value="AB_hydrolase_fold"/>
</dbReference>